<organism evidence="4 5">
    <name type="scientific">Chryseobacterium turcicum</name>
    <dbReference type="NCBI Taxonomy" id="2898076"/>
    <lineage>
        <taxon>Bacteria</taxon>
        <taxon>Pseudomonadati</taxon>
        <taxon>Bacteroidota</taxon>
        <taxon>Flavobacteriia</taxon>
        <taxon>Flavobacteriales</taxon>
        <taxon>Weeksellaceae</taxon>
        <taxon>Chryseobacterium group</taxon>
        <taxon>Chryseobacterium</taxon>
    </lineage>
</organism>
<feature type="region of interest" description="Disordered" evidence="1">
    <location>
        <begin position="27"/>
        <end position="46"/>
    </location>
</feature>
<keyword evidence="3" id="KW-0732">Signal</keyword>
<dbReference type="Proteomes" id="UP001108025">
    <property type="component" value="Unassembled WGS sequence"/>
</dbReference>
<proteinExistence type="predicted"/>
<feature type="transmembrane region" description="Helical" evidence="2">
    <location>
        <begin position="54"/>
        <end position="71"/>
    </location>
</feature>
<protein>
    <submittedName>
        <fullName evidence="4">Signal peptidase</fullName>
    </submittedName>
</protein>
<name>A0A9Q3V2T7_9FLAO</name>
<dbReference type="AlphaFoldDB" id="A0A9Q3V2T7"/>
<evidence type="ECO:0000313" key="5">
    <source>
        <dbReference type="Proteomes" id="UP001108025"/>
    </source>
</evidence>
<keyword evidence="5" id="KW-1185">Reference proteome</keyword>
<keyword evidence="2" id="KW-0472">Membrane</keyword>
<feature type="signal peptide" evidence="3">
    <location>
        <begin position="1"/>
        <end position="20"/>
    </location>
</feature>
<dbReference type="EMBL" id="JAJNAY010000001">
    <property type="protein sequence ID" value="MCD1116044.1"/>
    <property type="molecule type" value="Genomic_DNA"/>
</dbReference>
<accession>A0A9Q3V2T7</accession>
<feature type="chain" id="PRO_5040441880" evidence="3">
    <location>
        <begin position="21"/>
        <end position="79"/>
    </location>
</feature>
<dbReference type="RefSeq" id="WP_230667307.1">
    <property type="nucleotide sequence ID" value="NZ_JAJNAY010000001.1"/>
</dbReference>
<evidence type="ECO:0000256" key="3">
    <source>
        <dbReference type="SAM" id="SignalP"/>
    </source>
</evidence>
<evidence type="ECO:0000256" key="1">
    <source>
        <dbReference type="SAM" id="MobiDB-lite"/>
    </source>
</evidence>
<comment type="caution">
    <text evidence="4">The sequence shown here is derived from an EMBL/GenBank/DDBJ whole genome shotgun (WGS) entry which is preliminary data.</text>
</comment>
<reference evidence="4" key="1">
    <citation type="submission" date="2021-11" db="EMBL/GenBank/DDBJ databases">
        <title>Description of novel Chryseobacterium species.</title>
        <authorList>
            <person name="Saticioglu I.B."/>
            <person name="Ay H."/>
            <person name="Altun S."/>
            <person name="Duman M."/>
        </authorList>
    </citation>
    <scope>NUCLEOTIDE SEQUENCE</scope>
    <source>
        <strain evidence="4">C-17</strain>
    </source>
</reference>
<keyword evidence="2" id="KW-1133">Transmembrane helix</keyword>
<keyword evidence="2" id="KW-0812">Transmembrane</keyword>
<gene>
    <name evidence="4" type="ORF">LO744_04090</name>
</gene>
<sequence>MKNKLIILFALFVSHLSLFAQGNSGPILGGPNTPPDPQTESDGPGAFATSPIDMYVYVLAIVAILVIAYFAKRYKTQKI</sequence>
<evidence type="ECO:0000313" key="4">
    <source>
        <dbReference type="EMBL" id="MCD1116044.1"/>
    </source>
</evidence>
<evidence type="ECO:0000256" key="2">
    <source>
        <dbReference type="SAM" id="Phobius"/>
    </source>
</evidence>